<protein>
    <submittedName>
        <fullName evidence="3">Uncharacterized protein DUF2330</fullName>
    </submittedName>
</protein>
<gene>
    <name evidence="3" type="ORF">EDD40_8037</name>
</gene>
<keyword evidence="1" id="KW-1133">Transmembrane helix</keyword>
<reference evidence="3 4" key="1">
    <citation type="submission" date="2018-11" db="EMBL/GenBank/DDBJ databases">
        <title>Sequencing the genomes of 1000 actinobacteria strains.</title>
        <authorList>
            <person name="Klenk H.-P."/>
        </authorList>
    </citation>
    <scope>NUCLEOTIDE SEQUENCE [LARGE SCALE GENOMIC DNA]</scope>
    <source>
        <strain evidence="3 4">DSM 44231</strain>
    </source>
</reference>
<comment type="caution">
    <text evidence="3">The sequence shown here is derived from an EMBL/GenBank/DDBJ whole genome shotgun (WGS) entry which is preliminary data.</text>
</comment>
<evidence type="ECO:0000256" key="1">
    <source>
        <dbReference type="SAM" id="Phobius"/>
    </source>
</evidence>
<evidence type="ECO:0000256" key="2">
    <source>
        <dbReference type="SAM" id="SignalP"/>
    </source>
</evidence>
<organism evidence="3 4">
    <name type="scientific">Saccharothrix texasensis</name>
    <dbReference type="NCBI Taxonomy" id="103734"/>
    <lineage>
        <taxon>Bacteria</taxon>
        <taxon>Bacillati</taxon>
        <taxon>Actinomycetota</taxon>
        <taxon>Actinomycetes</taxon>
        <taxon>Pseudonocardiales</taxon>
        <taxon>Pseudonocardiaceae</taxon>
        <taxon>Saccharothrix</taxon>
    </lineage>
</organism>
<dbReference type="RefSeq" id="WP_170185380.1">
    <property type="nucleotide sequence ID" value="NZ_RJKM01000001.1"/>
</dbReference>
<dbReference type="EMBL" id="RJKM01000001">
    <property type="protein sequence ID" value="ROP42533.1"/>
    <property type="molecule type" value="Genomic_DNA"/>
</dbReference>
<dbReference type="Proteomes" id="UP000268727">
    <property type="component" value="Unassembled WGS sequence"/>
</dbReference>
<dbReference type="Pfam" id="PF10092">
    <property type="entry name" value="DUF2330"/>
    <property type="match status" value="1"/>
</dbReference>
<dbReference type="InterPro" id="IPR019283">
    <property type="entry name" value="DUF2330"/>
</dbReference>
<dbReference type="AlphaFoldDB" id="A0A3N1HJ30"/>
<feature type="transmembrane region" description="Helical" evidence="1">
    <location>
        <begin position="317"/>
        <end position="335"/>
    </location>
</feature>
<keyword evidence="4" id="KW-1185">Reference proteome</keyword>
<evidence type="ECO:0000313" key="4">
    <source>
        <dbReference type="Proteomes" id="UP000268727"/>
    </source>
</evidence>
<keyword evidence="1" id="KW-0812">Transmembrane</keyword>
<feature type="chain" id="PRO_5039192218" evidence="2">
    <location>
        <begin position="23"/>
        <end position="341"/>
    </location>
</feature>
<sequence>MATGRTATRIAVVLAFAATLVAVDPATSGACACGAFVANDELRPQQETALVELTGRTESITLSVRARSEATRAAFLMPVPARARFEVADGELFTELDRISRPDVEVRRVVVDGDGAGAPPQSDHRATVVDHVEVGPYEVAQLAGTDATAVTQWLGEHDFTLPDALGGALGPYLAEGWLVVAVRLAPTSGSLADGLPPMRLAFETDAPVYPMRLSATAAGRQPLRLYVLADHRMDVGNPAPRGAAPDLTFAGEVKPDPRYPTLSAALTGPRYLTRYDAEFQPAHITDDIRFTRAATDEPHRAVVVVTEYVRSSWPSPAVLPVLLASALVVGAVVVVRRRRRG</sequence>
<proteinExistence type="predicted"/>
<feature type="signal peptide" evidence="2">
    <location>
        <begin position="1"/>
        <end position="22"/>
    </location>
</feature>
<keyword evidence="1" id="KW-0472">Membrane</keyword>
<evidence type="ECO:0000313" key="3">
    <source>
        <dbReference type="EMBL" id="ROP42533.1"/>
    </source>
</evidence>
<accession>A0A3N1HJ30</accession>
<keyword evidence="2" id="KW-0732">Signal</keyword>
<name>A0A3N1HJ30_9PSEU</name>